<evidence type="ECO:0000259" key="7">
    <source>
        <dbReference type="PROSITE" id="PS51805"/>
    </source>
</evidence>
<dbReference type="Proteomes" id="UP001346869">
    <property type="component" value="Unassembled WGS sequence"/>
</dbReference>
<keyword evidence="4" id="KW-0862">Zinc</keyword>
<comment type="caution">
    <text evidence="8">The sequence shown here is derived from an EMBL/GenBank/DDBJ whole genome shotgun (WGS) entry which is preliminary data.</text>
</comment>
<name>A0AAN7XGR9_ELEMC</name>
<keyword evidence="2" id="KW-0479">Metal-binding</keyword>
<dbReference type="PANTHER" id="PTHR12420:SF4">
    <property type="entry name" value="PHD FINGER PROTEIN 11"/>
    <property type="match status" value="1"/>
</dbReference>
<protein>
    <recommendedName>
        <fullName evidence="7">PHD-type domain-containing protein</fullName>
    </recommendedName>
</protein>
<dbReference type="PANTHER" id="PTHR12420">
    <property type="entry name" value="PHD FINGER PROTEIN"/>
    <property type="match status" value="1"/>
</dbReference>
<feature type="region of interest" description="Disordered" evidence="6">
    <location>
        <begin position="130"/>
        <end position="160"/>
    </location>
</feature>
<feature type="region of interest" description="Disordered" evidence="6">
    <location>
        <begin position="240"/>
        <end position="269"/>
    </location>
</feature>
<dbReference type="InterPro" id="IPR013083">
    <property type="entry name" value="Znf_RING/FYVE/PHD"/>
</dbReference>
<gene>
    <name evidence="8" type="ORF">PBY51_022304</name>
</gene>
<dbReference type="GO" id="GO:0005634">
    <property type="term" value="C:nucleus"/>
    <property type="evidence" value="ECO:0007669"/>
    <property type="project" value="UniProtKB-SubCell"/>
</dbReference>
<evidence type="ECO:0000256" key="1">
    <source>
        <dbReference type="ARBA" id="ARBA00004123"/>
    </source>
</evidence>
<dbReference type="Gene3D" id="3.30.40.10">
    <property type="entry name" value="Zinc/RING finger domain, C3HC4 (zinc finger)"/>
    <property type="match status" value="1"/>
</dbReference>
<evidence type="ECO:0000256" key="2">
    <source>
        <dbReference type="ARBA" id="ARBA00022723"/>
    </source>
</evidence>
<feature type="domain" description="PHD-type" evidence="7">
    <location>
        <begin position="6"/>
        <end position="124"/>
    </location>
</feature>
<dbReference type="InterPro" id="IPR051188">
    <property type="entry name" value="PHD-type_Zinc_Finger"/>
</dbReference>
<evidence type="ECO:0000313" key="9">
    <source>
        <dbReference type="Proteomes" id="UP001346869"/>
    </source>
</evidence>
<reference evidence="8 9" key="2">
    <citation type="journal article" date="2023" name="Mol. Biol. Evol.">
        <title>Genomics of Secondarily Temperate Adaptation in the Only Non-Antarctic Icefish.</title>
        <authorList>
            <person name="Rivera-Colon A.G."/>
            <person name="Rayamajhi N."/>
            <person name="Minhas B.F."/>
            <person name="Madrigal G."/>
            <person name="Bilyk K.T."/>
            <person name="Yoon V."/>
            <person name="Hune M."/>
            <person name="Gregory S."/>
            <person name="Cheng C.H.C."/>
            <person name="Catchen J.M."/>
        </authorList>
    </citation>
    <scope>NUCLEOTIDE SEQUENCE [LARGE SCALE GENOMIC DNA]</scope>
    <source>
        <strain evidence="8">JMC-PN-2008</strain>
    </source>
</reference>
<proteinExistence type="predicted"/>
<dbReference type="AlphaFoldDB" id="A0AAN7XGR9"/>
<evidence type="ECO:0000313" key="8">
    <source>
        <dbReference type="EMBL" id="KAK5860852.1"/>
    </source>
</evidence>
<evidence type="ECO:0000256" key="5">
    <source>
        <dbReference type="ARBA" id="ARBA00023242"/>
    </source>
</evidence>
<dbReference type="Pfam" id="PF13771">
    <property type="entry name" value="zf-HC5HC2H"/>
    <property type="match status" value="1"/>
</dbReference>
<evidence type="ECO:0000256" key="6">
    <source>
        <dbReference type="SAM" id="MobiDB-lite"/>
    </source>
</evidence>
<reference evidence="8 9" key="1">
    <citation type="journal article" date="2023" name="Genes (Basel)">
        <title>Chromosome-Level Genome Assembly and Circadian Gene Repertoire of the Patagonia Blennie Eleginops maclovinus-The Closest Ancestral Proxy of Antarctic Cryonotothenioids.</title>
        <authorList>
            <person name="Cheng C.C."/>
            <person name="Rivera-Colon A.G."/>
            <person name="Minhas B.F."/>
            <person name="Wilson L."/>
            <person name="Rayamajhi N."/>
            <person name="Vargas-Chacoff L."/>
            <person name="Catchen J.M."/>
        </authorList>
    </citation>
    <scope>NUCLEOTIDE SEQUENCE [LARGE SCALE GENOMIC DNA]</scope>
    <source>
        <strain evidence="8">JMC-PN-2008</strain>
    </source>
</reference>
<dbReference type="EMBL" id="JAUZQC010000013">
    <property type="protein sequence ID" value="KAK5860852.1"/>
    <property type="molecule type" value="Genomic_DNA"/>
</dbReference>
<keyword evidence="9" id="KW-1185">Reference proteome</keyword>
<keyword evidence="3" id="KW-0863">Zinc-finger</keyword>
<evidence type="ECO:0000256" key="4">
    <source>
        <dbReference type="ARBA" id="ARBA00022833"/>
    </source>
</evidence>
<dbReference type="PROSITE" id="PS51805">
    <property type="entry name" value="EPHD"/>
    <property type="match status" value="1"/>
</dbReference>
<dbReference type="InterPro" id="IPR034732">
    <property type="entry name" value="EPHD"/>
</dbReference>
<evidence type="ECO:0000256" key="3">
    <source>
        <dbReference type="ARBA" id="ARBA00022771"/>
    </source>
</evidence>
<organism evidence="8 9">
    <name type="scientific">Eleginops maclovinus</name>
    <name type="common">Patagonian blennie</name>
    <name type="synonym">Eleginus maclovinus</name>
    <dbReference type="NCBI Taxonomy" id="56733"/>
    <lineage>
        <taxon>Eukaryota</taxon>
        <taxon>Metazoa</taxon>
        <taxon>Chordata</taxon>
        <taxon>Craniata</taxon>
        <taxon>Vertebrata</taxon>
        <taxon>Euteleostomi</taxon>
        <taxon>Actinopterygii</taxon>
        <taxon>Neopterygii</taxon>
        <taxon>Teleostei</taxon>
        <taxon>Neoteleostei</taxon>
        <taxon>Acanthomorphata</taxon>
        <taxon>Eupercaria</taxon>
        <taxon>Perciformes</taxon>
        <taxon>Notothenioidei</taxon>
        <taxon>Eleginopidae</taxon>
        <taxon>Eleginops</taxon>
    </lineage>
</organism>
<sequence>MHEDDRLSCVLCRRSEETKITGALATKDDVTAHQNCLLFSSALFCRNTPKFDDLFGFSVDDVLNEEKRGRLLICHKCKRRGATAGCEVGRCKKSYHYPCAVEERAMIVEDSEKEQYRLFCYNHYPKTKENNHSGNGCLSSSSKSKTYRNPEEPGTSKKETSARKVCLVELSCHIVTNMLLVHTRGMPVVILLQTKASVYSSDLNSSSSRTLSSSKRRLTFKDKQDWTPSKRRAKVLSALLTDDSSNSDGDDEPDSEMAPLETDVEDSAMVHEPDVSLILIVTQ</sequence>
<keyword evidence="5" id="KW-0539">Nucleus</keyword>
<dbReference type="GO" id="GO:0008270">
    <property type="term" value="F:zinc ion binding"/>
    <property type="evidence" value="ECO:0007669"/>
    <property type="project" value="UniProtKB-KW"/>
</dbReference>
<comment type="subcellular location">
    <subcellularLocation>
        <location evidence="1">Nucleus</location>
    </subcellularLocation>
</comment>
<feature type="compositionally biased region" description="Basic and acidic residues" evidence="6">
    <location>
        <begin position="148"/>
        <end position="160"/>
    </location>
</feature>
<accession>A0AAN7XGR9</accession>